<dbReference type="InterPro" id="IPR051599">
    <property type="entry name" value="Cell_Envelope_Assoc"/>
</dbReference>
<evidence type="ECO:0000313" key="3">
    <source>
        <dbReference type="EMBL" id="NME28617.1"/>
    </source>
</evidence>
<sequence>MLYVIKWLYMWILPLGGVFLTLFAILIYMFRKRAAGRWALLVTVLCFYGLSIQPVSHLFVHPLETRYEQPPLDQLDGDVIILLGGGSLAGVPDFDGTGQLGLAASHRFLTAVRIQKALHIPILLSGGVVFAGDANEAAIEKRMLLSLEVEEKDIISDEKSRNTAENARFARELCDAHGWHHPIVVTSGFHMARAIGFFTREGMNVTPYPCDYRTTDTYRLSLFSFIPQSIVLFDSCLAIKEYAGMMAAKAGLQ</sequence>
<dbReference type="RefSeq" id="WP_170087689.1">
    <property type="nucleotide sequence ID" value="NZ_JABAFG010000012.1"/>
</dbReference>
<dbReference type="InterPro" id="IPR003848">
    <property type="entry name" value="DUF218"/>
</dbReference>
<evidence type="ECO:0000313" key="4">
    <source>
        <dbReference type="Proteomes" id="UP000591071"/>
    </source>
</evidence>
<keyword evidence="1" id="KW-1133">Transmembrane helix</keyword>
<dbReference type="GO" id="GO:0005886">
    <property type="term" value="C:plasma membrane"/>
    <property type="evidence" value="ECO:0007669"/>
    <property type="project" value="TreeGrafter"/>
</dbReference>
<dbReference type="InterPro" id="IPR014729">
    <property type="entry name" value="Rossmann-like_a/b/a_fold"/>
</dbReference>
<dbReference type="PANTHER" id="PTHR30336">
    <property type="entry name" value="INNER MEMBRANE PROTEIN, PROBABLE PERMEASE"/>
    <property type="match status" value="1"/>
</dbReference>
<name>A0A848C055_9FIRM</name>
<proteinExistence type="predicted"/>
<gene>
    <name evidence="3" type="ORF">HF872_08290</name>
</gene>
<dbReference type="EMBL" id="JABAFG010000012">
    <property type="protein sequence ID" value="NME28617.1"/>
    <property type="molecule type" value="Genomic_DNA"/>
</dbReference>
<dbReference type="CDD" id="cd06259">
    <property type="entry name" value="YdcF-like"/>
    <property type="match status" value="1"/>
</dbReference>
<protein>
    <submittedName>
        <fullName evidence="3">YdcF family protein</fullName>
    </submittedName>
</protein>
<dbReference type="Pfam" id="PF02698">
    <property type="entry name" value="DUF218"/>
    <property type="match status" value="1"/>
</dbReference>
<dbReference type="Proteomes" id="UP000591071">
    <property type="component" value="Unassembled WGS sequence"/>
</dbReference>
<feature type="transmembrane region" description="Helical" evidence="1">
    <location>
        <begin position="12"/>
        <end position="31"/>
    </location>
</feature>
<dbReference type="Gene3D" id="3.40.50.620">
    <property type="entry name" value="HUPs"/>
    <property type="match status" value="1"/>
</dbReference>
<evidence type="ECO:0000259" key="2">
    <source>
        <dbReference type="Pfam" id="PF02698"/>
    </source>
</evidence>
<comment type="caution">
    <text evidence="3">The sequence shown here is derived from an EMBL/GenBank/DDBJ whole genome shotgun (WGS) entry which is preliminary data.</text>
</comment>
<reference evidence="3 4" key="1">
    <citation type="submission" date="2020-04" db="EMBL/GenBank/DDBJ databases">
        <authorList>
            <person name="Hitch T.C.A."/>
            <person name="Wylensek D."/>
            <person name="Clavel T."/>
        </authorList>
    </citation>
    <scope>NUCLEOTIDE SEQUENCE [LARGE SCALE GENOMIC DNA]</scope>
    <source>
        <strain evidence="3 4">Oil-RF-744-FAT-WT-6-1</strain>
    </source>
</reference>
<dbReference type="PANTHER" id="PTHR30336:SF4">
    <property type="entry name" value="ENVELOPE BIOGENESIS FACTOR ELYC"/>
    <property type="match status" value="1"/>
</dbReference>
<keyword evidence="1" id="KW-0812">Transmembrane</keyword>
<organism evidence="3 4">
    <name type="scientific">Megasphaera hexanoica</name>
    <dbReference type="NCBI Taxonomy" id="1675036"/>
    <lineage>
        <taxon>Bacteria</taxon>
        <taxon>Bacillati</taxon>
        <taxon>Bacillota</taxon>
        <taxon>Negativicutes</taxon>
        <taxon>Veillonellales</taxon>
        <taxon>Veillonellaceae</taxon>
        <taxon>Megasphaera</taxon>
    </lineage>
</organism>
<dbReference type="AlphaFoldDB" id="A0A848C055"/>
<keyword evidence="1" id="KW-0472">Membrane</keyword>
<dbReference type="GO" id="GO:0000270">
    <property type="term" value="P:peptidoglycan metabolic process"/>
    <property type="evidence" value="ECO:0007669"/>
    <property type="project" value="TreeGrafter"/>
</dbReference>
<accession>A0A848C055</accession>
<evidence type="ECO:0000256" key="1">
    <source>
        <dbReference type="SAM" id="Phobius"/>
    </source>
</evidence>
<feature type="domain" description="DUF218" evidence="2">
    <location>
        <begin position="78"/>
        <end position="244"/>
    </location>
</feature>
<dbReference type="GO" id="GO:0043164">
    <property type="term" value="P:Gram-negative-bacterium-type cell wall biogenesis"/>
    <property type="evidence" value="ECO:0007669"/>
    <property type="project" value="TreeGrafter"/>
</dbReference>